<dbReference type="PANTHER" id="PTHR40469:SF2">
    <property type="entry name" value="GALACTOSE-BINDING DOMAIN-LIKE SUPERFAMILY PROTEIN"/>
    <property type="match status" value="1"/>
</dbReference>
<dbReference type="InterPro" id="IPR029010">
    <property type="entry name" value="ThuA-like"/>
</dbReference>
<accession>A0AA35VZM5</accession>
<dbReference type="PANTHER" id="PTHR40469">
    <property type="entry name" value="SECRETED GLYCOSYL HYDROLASE"/>
    <property type="match status" value="1"/>
</dbReference>
<dbReference type="EMBL" id="CASHTH010000145">
    <property type="protein sequence ID" value="CAI7992447.1"/>
    <property type="molecule type" value="Genomic_DNA"/>
</dbReference>
<sequence>MNLAHRPIAKEFFMNILMLRHSAGFEHTYLPNAEVTLKQIGAANGWNVTTTHRCDRITAENLANQDILAFATTGNLAFDDAQKEALLSFVRNGKAFFGIHNATDTCYDWPEYGEMLGGYFAGHPWHQEVNVIVEDENHPATRMLGSSFKVVDEIYTFKDWDRSKTRVLMRMDNDSIDLSRGNREDHDYALGWCHTYGKGRVMYTALGHPDALWSEKWFHEHITGCLKWAGGLED</sequence>
<gene>
    <name evidence="2" type="ORF">GBAR_LOCUS1002</name>
</gene>
<keyword evidence="3" id="KW-1185">Reference proteome</keyword>
<dbReference type="Pfam" id="PF06283">
    <property type="entry name" value="ThuA"/>
    <property type="match status" value="1"/>
</dbReference>
<dbReference type="InterPro" id="IPR029062">
    <property type="entry name" value="Class_I_gatase-like"/>
</dbReference>
<evidence type="ECO:0000313" key="3">
    <source>
        <dbReference type="Proteomes" id="UP001174909"/>
    </source>
</evidence>
<reference evidence="2" key="1">
    <citation type="submission" date="2023-03" db="EMBL/GenBank/DDBJ databases">
        <authorList>
            <person name="Steffen K."/>
            <person name="Cardenas P."/>
        </authorList>
    </citation>
    <scope>NUCLEOTIDE SEQUENCE</scope>
</reference>
<dbReference type="Proteomes" id="UP001174909">
    <property type="component" value="Unassembled WGS sequence"/>
</dbReference>
<name>A0AA35VZM5_GEOBA</name>
<protein>
    <recommendedName>
        <fullName evidence="1">ThuA-like domain-containing protein</fullName>
    </recommendedName>
</protein>
<comment type="caution">
    <text evidence="2">The sequence shown here is derived from an EMBL/GenBank/DDBJ whole genome shotgun (WGS) entry which is preliminary data.</text>
</comment>
<proteinExistence type="predicted"/>
<organism evidence="2 3">
    <name type="scientific">Geodia barretti</name>
    <name type="common">Barrett's horny sponge</name>
    <dbReference type="NCBI Taxonomy" id="519541"/>
    <lineage>
        <taxon>Eukaryota</taxon>
        <taxon>Metazoa</taxon>
        <taxon>Porifera</taxon>
        <taxon>Demospongiae</taxon>
        <taxon>Heteroscleromorpha</taxon>
        <taxon>Tetractinellida</taxon>
        <taxon>Astrophorina</taxon>
        <taxon>Geodiidae</taxon>
        <taxon>Geodia</taxon>
    </lineage>
</organism>
<dbReference type="AlphaFoldDB" id="A0AA35VZM5"/>
<dbReference type="Gene3D" id="3.40.50.880">
    <property type="match status" value="1"/>
</dbReference>
<feature type="domain" description="ThuA-like" evidence="1">
    <location>
        <begin position="16"/>
        <end position="229"/>
    </location>
</feature>
<dbReference type="SUPFAM" id="SSF52317">
    <property type="entry name" value="Class I glutamine amidotransferase-like"/>
    <property type="match status" value="1"/>
</dbReference>
<evidence type="ECO:0000313" key="2">
    <source>
        <dbReference type="EMBL" id="CAI7992447.1"/>
    </source>
</evidence>
<evidence type="ECO:0000259" key="1">
    <source>
        <dbReference type="Pfam" id="PF06283"/>
    </source>
</evidence>